<reference evidence="1" key="2">
    <citation type="journal article" date="2023" name="BMC Genomics">
        <title>Pest status, molecular evolution, and epigenetic factors derived from the genome assembly of Frankliniella fusca, a thysanopteran phytovirus vector.</title>
        <authorList>
            <person name="Catto M.A."/>
            <person name="Labadie P.E."/>
            <person name="Jacobson A.L."/>
            <person name="Kennedy G.G."/>
            <person name="Srinivasan R."/>
            <person name="Hunt B.G."/>
        </authorList>
    </citation>
    <scope>NUCLEOTIDE SEQUENCE</scope>
    <source>
        <strain evidence="1">PL_HMW_Pooled</strain>
    </source>
</reference>
<evidence type="ECO:0000313" key="1">
    <source>
        <dbReference type="EMBL" id="KAK3912490.1"/>
    </source>
</evidence>
<sequence>MKRDCYRFITLGLEATAIASEVSFMEARLAIKHKVEVCADESKRGSIVTETKPTNSTLQAIQRAASAGVQASSLNKEVEKLLSSQQLPNLGDVNHISDDFLHLFGGCIQNHPLVAAAVDIALILSTSLRQAANFLNILPNLSHELQSSQDTTTHLRPLGYAPLIQHILQVSCAESLSPSDLFHRWDVPNFVSHLLRDTINKWDSLTKLVEELEISQNFPALYPKLLHMAPCYQSSRGKFCSVINVYNNK</sequence>
<keyword evidence="2" id="KW-1185">Reference proteome</keyword>
<protein>
    <submittedName>
        <fullName evidence="1">Zinc finger FYVE domain-containing protein 26</fullName>
    </submittedName>
</protein>
<comment type="caution">
    <text evidence="1">The sequence shown here is derived from an EMBL/GenBank/DDBJ whole genome shotgun (WGS) entry which is preliminary data.</text>
</comment>
<dbReference type="AlphaFoldDB" id="A0AAE1H034"/>
<dbReference type="EMBL" id="JAHWGI010000293">
    <property type="protein sequence ID" value="KAK3912490.1"/>
    <property type="molecule type" value="Genomic_DNA"/>
</dbReference>
<reference evidence="1" key="1">
    <citation type="submission" date="2021-07" db="EMBL/GenBank/DDBJ databases">
        <authorList>
            <person name="Catto M.A."/>
            <person name="Jacobson A."/>
            <person name="Kennedy G."/>
            <person name="Labadie P."/>
            <person name="Hunt B.G."/>
            <person name="Srinivasan R."/>
        </authorList>
    </citation>
    <scope>NUCLEOTIDE SEQUENCE</scope>
    <source>
        <strain evidence="1">PL_HMW_Pooled</strain>
        <tissue evidence="1">Head</tissue>
    </source>
</reference>
<accession>A0AAE1H034</accession>
<evidence type="ECO:0000313" key="2">
    <source>
        <dbReference type="Proteomes" id="UP001219518"/>
    </source>
</evidence>
<gene>
    <name evidence="1" type="ORF">KUF71_022061</name>
</gene>
<name>A0AAE1H034_9NEOP</name>
<organism evidence="1 2">
    <name type="scientific">Frankliniella fusca</name>
    <dbReference type="NCBI Taxonomy" id="407009"/>
    <lineage>
        <taxon>Eukaryota</taxon>
        <taxon>Metazoa</taxon>
        <taxon>Ecdysozoa</taxon>
        <taxon>Arthropoda</taxon>
        <taxon>Hexapoda</taxon>
        <taxon>Insecta</taxon>
        <taxon>Pterygota</taxon>
        <taxon>Neoptera</taxon>
        <taxon>Paraneoptera</taxon>
        <taxon>Thysanoptera</taxon>
        <taxon>Terebrantia</taxon>
        <taxon>Thripoidea</taxon>
        <taxon>Thripidae</taxon>
        <taxon>Frankliniella</taxon>
    </lineage>
</organism>
<dbReference type="Proteomes" id="UP001219518">
    <property type="component" value="Unassembled WGS sequence"/>
</dbReference>
<proteinExistence type="predicted"/>